<feature type="region of interest" description="Disordered" evidence="1">
    <location>
        <begin position="201"/>
        <end position="241"/>
    </location>
</feature>
<feature type="region of interest" description="Disordered" evidence="1">
    <location>
        <begin position="28"/>
        <end position="102"/>
    </location>
</feature>
<evidence type="ECO:0000313" key="3">
    <source>
        <dbReference type="EMBL" id="SER59142.1"/>
    </source>
</evidence>
<feature type="compositionally biased region" description="Basic and acidic residues" evidence="1">
    <location>
        <begin position="91"/>
        <end position="102"/>
    </location>
</feature>
<feature type="compositionally biased region" description="Low complexity" evidence="1">
    <location>
        <begin position="79"/>
        <end position="88"/>
    </location>
</feature>
<feature type="chain" id="PRO_5039025759" description="Beta-N-acetylhexosaminidase" evidence="2">
    <location>
        <begin position="25"/>
        <end position="241"/>
    </location>
</feature>
<protein>
    <recommendedName>
        <fullName evidence="5">Beta-N-acetylhexosaminidase</fullName>
    </recommendedName>
</protein>
<dbReference type="Proteomes" id="UP000198929">
    <property type="component" value="Unassembled WGS sequence"/>
</dbReference>
<sequence>MRRTHITRLTSSIAAGLLTGSVLVACNSGEADSDSSAAPTPVQTTESSKPTSATTAAPSEQDEDAEDNKKTSTEKSSTRAKTSSTSTTPVDNDKDVDPKSVTEVQEKFSSLAPDSLFEQFDSCTSTGLKGSYDCSGSGVGQFQFFDSTSKAASTTQLLTELRSSRVVEDTGRKVVGWSTLGTTAVITVVDNDEGLVMQQMVSSDQEDPETKIYELGLAEPPRENNTNETGRDDENASINNA</sequence>
<dbReference type="PROSITE" id="PS51257">
    <property type="entry name" value="PROKAR_LIPOPROTEIN"/>
    <property type="match status" value="1"/>
</dbReference>
<evidence type="ECO:0008006" key="5">
    <source>
        <dbReference type="Google" id="ProtNLM"/>
    </source>
</evidence>
<accession>A0A1H9QFC5</accession>
<evidence type="ECO:0000313" key="4">
    <source>
        <dbReference type="Proteomes" id="UP000198929"/>
    </source>
</evidence>
<dbReference type="RefSeq" id="WP_092255775.1">
    <property type="nucleotide sequence ID" value="NZ_CP047199.1"/>
</dbReference>
<keyword evidence="4" id="KW-1185">Reference proteome</keyword>
<gene>
    <name evidence="3" type="ORF">SAMN05661109_00508</name>
</gene>
<proteinExistence type="predicted"/>
<evidence type="ECO:0000256" key="1">
    <source>
        <dbReference type="SAM" id="MobiDB-lite"/>
    </source>
</evidence>
<feature type="signal peptide" evidence="2">
    <location>
        <begin position="1"/>
        <end position="24"/>
    </location>
</feature>
<evidence type="ECO:0000256" key="2">
    <source>
        <dbReference type="SAM" id="SignalP"/>
    </source>
</evidence>
<feature type="compositionally biased region" description="Basic and acidic residues" evidence="1">
    <location>
        <begin position="67"/>
        <end position="77"/>
    </location>
</feature>
<organism evidence="3 4">
    <name type="scientific">Corynebacterium cystitidis DSM 20524</name>
    <dbReference type="NCBI Taxonomy" id="1121357"/>
    <lineage>
        <taxon>Bacteria</taxon>
        <taxon>Bacillati</taxon>
        <taxon>Actinomycetota</taxon>
        <taxon>Actinomycetes</taxon>
        <taxon>Mycobacteriales</taxon>
        <taxon>Corynebacteriaceae</taxon>
        <taxon>Corynebacterium</taxon>
    </lineage>
</organism>
<dbReference type="STRING" id="1121357.SAMN05661109_00508"/>
<reference evidence="4" key="1">
    <citation type="submission" date="2016-10" db="EMBL/GenBank/DDBJ databases">
        <authorList>
            <person name="Varghese N."/>
            <person name="Submissions S."/>
        </authorList>
    </citation>
    <scope>NUCLEOTIDE SEQUENCE [LARGE SCALE GENOMIC DNA]</scope>
    <source>
        <strain evidence="4">DSM 20524</strain>
    </source>
</reference>
<dbReference type="AlphaFoldDB" id="A0A1H9QFC5"/>
<dbReference type="EMBL" id="FOGQ01000002">
    <property type="protein sequence ID" value="SER59142.1"/>
    <property type="molecule type" value="Genomic_DNA"/>
</dbReference>
<keyword evidence="2" id="KW-0732">Signal</keyword>
<feature type="compositionally biased region" description="Polar residues" evidence="1">
    <location>
        <begin position="34"/>
        <end position="58"/>
    </location>
</feature>
<name>A0A1H9QFC5_9CORY</name>